<keyword evidence="2" id="KW-0804">Transcription</keyword>
<dbReference type="Gene3D" id="3.40.50.880">
    <property type="match status" value="1"/>
</dbReference>
<evidence type="ECO:0000259" key="3">
    <source>
        <dbReference type="PROSITE" id="PS01124"/>
    </source>
</evidence>
<dbReference type="PROSITE" id="PS01124">
    <property type="entry name" value="HTH_ARAC_FAMILY_2"/>
    <property type="match status" value="1"/>
</dbReference>
<dbReference type="EMBL" id="JGVP01000084">
    <property type="protein sequence ID" value="KFB86254.1"/>
    <property type="molecule type" value="Genomic_DNA"/>
</dbReference>
<evidence type="ECO:0000313" key="7">
    <source>
        <dbReference type="Proteomes" id="UP000262210"/>
    </source>
</evidence>
<dbReference type="SMART" id="SM00342">
    <property type="entry name" value="HTH_ARAC"/>
    <property type="match status" value="1"/>
</dbReference>
<dbReference type="Proteomes" id="UP000028721">
    <property type="component" value="Unassembled WGS sequence"/>
</dbReference>
<accession>A0A7G2JG56</accession>
<dbReference type="InterPro" id="IPR002818">
    <property type="entry name" value="DJ-1/PfpI"/>
</dbReference>
<keyword evidence="6" id="KW-1185">Reference proteome</keyword>
<dbReference type="EMBL" id="DPSM01000009">
    <property type="protein sequence ID" value="HCJ99289.1"/>
    <property type="molecule type" value="Genomic_DNA"/>
</dbReference>
<dbReference type="SUPFAM" id="SSF52317">
    <property type="entry name" value="Class I glutamine amidotransferase-like"/>
    <property type="match status" value="1"/>
</dbReference>
<dbReference type="InterPro" id="IPR052158">
    <property type="entry name" value="INH-QAR"/>
</dbReference>
<evidence type="ECO:0000313" key="5">
    <source>
        <dbReference type="EMBL" id="KFB86254.1"/>
    </source>
</evidence>
<dbReference type="RefSeq" id="WP_037426992.1">
    <property type="nucleotide sequence ID" value="NZ_CAMIQM010000005.1"/>
</dbReference>
<keyword evidence="1" id="KW-0805">Transcription regulation</keyword>
<dbReference type="InterPro" id="IPR009057">
    <property type="entry name" value="Homeodomain-like_sf"/>
</dbReference>
<evidence type="ECO:0000256" key="2">
    <source>
        <dbReference type="ARBA" id="ARBA00023163"/>
    </source>
</evidence>
<reference evidence="4 7" key="2">
    <citation type="journal article" date="2018" name="Nat. Biotechnol.">
        <title>A standardized bacterial taxonomy based on genome phylogeny substantially revises the tree of life.</title>
        <authorList>
            <person name="Parks D.H."/>
            <person name="Chuvochina M."/>
            <person name="Waite D.W."/>
            <person name="Rinke C."/>
            <person name="Skarshewski A."/>
            <person name="Chaumeil P.A."/>
            <person name="Hugenholtz P."/>
        </authorList>
    </citation>
    <scope>NUCLEOTIDE SEQUENCE [LARGE SCALE GENOMIC DNA]</scope>
    <source>
        <strain evidence="4">UBA11264</strain>
    </source>
</reference>
<dbReference type="InterPro" id="IPR029062">
    <property type="entry name" value="Class_I_gatase-like"/>
</dbReference>
<dbReference type="GeneID" id="75279892"/>
<dbReference type="InterPro" id="IPR018060">
    <property type="entry name" value="HTH_AraC"/>
</dbReference>
<dbReference type="PANTHER" id="PTHR43130">
    <property type="entry name" value="ARAC-FAMILY TRANSCRIPTIONAL REGULATOR"/>
    <property type="match status" value="1"/>
</dbReference>
<dbReference type="Gene3D" id="1.10.10.60">
    <property type="entry name" value="Homeodomain-like"/>
    <property type="match status" value="1"/>
</dbReference>
<feature type="domain" description="HTH araC/xylS-type" evidence="3">
    <location>
        <begin position="217"/>
        <end position="307"/>
    </location>
</feature>
<evidence type="ECO:0000256" key="1">
    <source>
        <dbReference type="ARBA" id="ARBA00023015"/>
    </source>
</evidence>
<dbReference type="AlphaFoldDB" id="A0A7G2JG56"/>
<comment type="caution">
    <text evidence="4">The sequence shown here is derived from an EMBL/GenBank/DDBJ whole genome shotgun (WGS) entry which is preliminary data.</text>
</comment>
<sequence length="307" mass="34212">MLQAVYFLMLPNVLSLDVSGPAETLRLAGQFSLRYISPLPQITCSIGMTLSQLQPLPERLEDNAILVIPGVSTSPGDVNHQATEQARRWLATLQPDLQQQRITLVCVCSGALLAAQAGLLDNHQCTTHHDVIERLRQQAPTALVKENRIFVEDRSIYTSAGITAGIDLALHLINRQCGATRAMEIAREMVVYFRRSGDDPQLSPWLRYRNHLHPAVHRAQDVMAAEPEAEWSVPQVAEKAHVSSRHLARLFRSHVGISVREYHEQLRLAVAQQRLQQGYGLEKAALAAGFSSGRQLRRAQQRSSMSL</sequence>
<gene>
    <name evidence="5" type="ORF">CR62_23760</name>
    <name evidence="4" type="ORF">DHV72_04610</name>
</gene>
<protein>
    <submittedName>
        <fullName evidence="4">AraC family transcriptional regulator</fullName>
    </submittedName>
</protein>
<evidence type="ECO:0000313" key="4">
    <source>
        <dbReference type="EMBL" id="HCJ99289.1"/>
    </source>
</evidence>
<organism evidence="4 7">
    <name type="scientific">Serratia grimesii</name>
    <dbReference type="NCBI Taxonomy" id="82995"/>
    <lineage>
        <taxon>Bacteria</taxon>
        <taxon>Pseudomonadati</taxon>
        <taxon>Pseudomonadota</taxon>
        <taxon>Gammaproteobacteria</taxon>
        <taxon>Enterobacterales</taxon>
        <taxon>Yersiniaceae</taxon>
        <taxon>Serratia</taxon>
    </lineage>
</organism>
<dbReference type="Pfam" id="PF12833">
    <property type="entry name" value="HTH_18"/>
    <property type="match status" value="1"/>
</dbReference>
<name>A0A7G2JG56_9GAMM</name>
<dbReference type="PANTHER" id="PTHR43130:SF3">
    <property type="entry name" value="HTH-TYPE TRANSCRIPTIONAL REGULATOR RV1931C"/>
    <property type="match status" value="1"/>
</dbReference>
<dbReference type="GO" id="GO:0003700">
    <property type="term" value="F:DNA-binding transcription factor activity"/>
    <property type="evidence" value="ECO:0007669"/>
    <property type="project" value="InterPro"/>
</dbReference>
<proteinExistence type="predicted"/>
<dbReference type="GO" id="GO:0043565">
    <property type="term" value="F:sequence-specific DNA binding"/>
    <property type="evidence" value="ECO:0007669"/>
    <property type="project" value="InterPro"/>
</dbReference>
<dbReference type="SUPFAM" id="SSF46689">
    <property type="entry name" value="Homeodomain-like"/>
    <property type="match status" value="1"/>
</dbReference>
<evidence type="ECO:0000313" key="6">
    <source>
        <dbReference type="Proteomes" id="UP000028721"/>
    </source>
</evidence>
<dbReference type="Proteomes" id="UP000262210">
    <property type="component" value="Unassembled WGS sequence"/>
</dbReference>
<dbReference type="Pfam" id="PF01965">
    <property type="entry name" value="DJ-1_PfpI"/>
    <property type="match status" value="1"/>
</dbReference>
<reference evidence="5 6" key="1">
    <citation type="submission" date="2014-03" db="EMBL/GenBank/DDBJ databases">
        <title>Draft genome sequence of the Serratia grimesii strain a2.</title>
        <authorList>
            <person name="Toymentseva A."/>
            <person name="Kazakov S."/>
            <person name="Giliazeva A."/>
            <person name="Ismagilova R."/>
            <person name="Shah R."/>
            <person name="Sharipova M."/>
            <person name="Khaitlina S."/>
            <person name="Mardanova A."/>
        </authorList>
    </citation>
    <scope>NUCLEOTIDE SEQUENCE [LARGE SCALE GENOMIC DNA]</scope>
    <source>
        <strain evidence="5 6">A2</strain>
    </source>
</reference>